<organism evidence="2 3">
    <name type="scientific">Acinetobacter calcoaceticus</name>
    <dbReference type="NCBI Taxonomy" id="471"/>
    <lineage>
        <taxon>Bacteria</taxon>
        <taxon>Pseudomonadati</taxon>
        <taxon>Pseudomonadota</taxon>
        <taxon>Gammaproteobacteria</taxon>
        <taxon>Moraxellales</taxon>
        <taxon>Moraxellaceae</taxon>
        <taxon>Acinetobacter</taxon>
        <taxon>Acinetobacter calcoaceticus/baumannii complex</taxon>
    </lineage>
</organism>
<dbReference type="InterPro" id="IPR010985">
    <property type="entry name" value="Ribbon_hlx_hlx"/>
</dbReference>
<dbReference type="InterPro" id="IPR013321">
    <property type="entry name" value="Arc_rbn_hlx_hlx"/>
</dbReference>
<evidence type="ECO:0000313" key="3">
    <source>
        <dbReference type="Proteomes" id="UP000294355"/>
    </source>
</evidence>
<protein>
    <recommendedName>
        <fullName evidence="1">HTH cro/C1-type domain-containing protein</fullName>
    </recommendedName>
</protein>
<dbReference type="SUPFAM" id="SSF47598">
    <property type="entry name" value="Ribbon-helix-helix"/>
    <property type="match status" value="1"/>
</dbReference>
<dbReference type="OrthoDB" id="6690390at2"/>
<dbReference type="GO" id="GO:0006355">
    <property type="term" value="P:regulation of DNA-templated transcription"/>
    <property type="evidence" value="ECO:0007669"/>
    <property type="project" value="InterPro"/>
</dbReference>
<gene>
    <name evidence="2" type="ORF">AC2117_01520</name>
</gene>
<dbReference type="AlphaFoldDB" id="A0A446ZIM9"/>
<dbReference type="InterPro" id="IPR001387">
    <property type="entry name" value="Cro/C1-type_HTH"/>
</dbReference>
<evidence type="ECO:0000313" key="2">
    <source>
        <dbReference type="EMBL" id="VAX44338.1"/>
    </source>
</evidence>
<dbReference type="Gene3D" id="1.10.1220.10">
    <property type="entry name" value="Met repressor-like"/>
    <property type="match status" value="1"/>
</dbReference>
<name>A0A446ZIM9_ACICA</name>
<proteinExistence type="predicted"/>
<reference evidence="2 3" key="1">
    <citation type="submission" date="2018-08" db="EMBL/GenBank/DDBJ databases">
        <authorList>
            <person name="Gonzaga-Molto A."/>
        </authorList>
    </citation>
    <scope>NUCLEOTIDE SEQUENCE [LARGE SCALE GENOMIC DNA]</scope>
    <source>
        <strain evidence="2">Acinetobacter calcoaceticus str. 2117</strain>
    </source>
</reference>
<dbReference type="RefSeq" id="WP_133973105.1">
    <property type="nucleotide sequence ID" value="NZ_LS999521.1"/>
</dbReference>
<dbReference type="Proteomes" id="UP000294355">
    <property type="component" value="Chromosome"/>
</dbReference>
<evidence type="ECO:0000259" key="1">
    <source>
        <dbReference type="PROSITE" id="PS50943"/>
    </source>
</evidence>
<accession>A0A446ZIM9</accession>
<dbReference type="PROSITE" id="PS50943">
    <property type="entry name" value="HTH_CROC1"/>
    <property type="match status" value="1"/>
</dbReference>
<feature type="domain" description="HTH cro/C1-type" evidence="1">
    <location>
        <begin position="103"/>
        <end position="149"/>
    </location>
</feature>
<dbReference type="EMBL" id="LS999521">
    <property type="protein sequence ID" value="VAX44338.1"/>
    <property type="molecule type" value="Genomic_DNA"/>
</dbReference>
<sequence>MTREKQDDWKRTQVRMPQEQYDEVTQYAEKNNFSLNTAILDLISKSLISIDKKLPVTKLSLLERLKNIENILKNELHFDNISLVASRLNTCIEMSNSVSYVRLTPSKVAERMGQESASLYENYFSGIVQPSFIELESLANFFGVNKEWLKHEDMPIFNVKSDRLSLSPEEAVKQILNISLNPAVNNENEKPKDIYLVRNDSEEGEFLIIRKYNEWKVDIITTPMHVSNVIGAGGTSMLKSFFLTLRILYEFYIDTRSSNNINVRSFIVNQSKFSELSQGIIHPLFVLKNATNNMWWEDIWDKNMYSNHEYWNGFIAISKCIQDEIEQDAVLQPMIEKIKNRELNIFKELK</sequence>
<dbReference type="CDD" id="cd00093">
    <property type="entry name" value="HTH_XRE"/>
    <property type="match status" value="1"/>
</dbReference>